<comment type="caution">
    <text evidence="9">The sequence shown here is derived from an EMBL/GenBank/DDBJ whole genome shotgun (WGS) entry which is preliminary data.</text>
</comment>
<dbReference type="EMBL" id="AMZH03019602">
    <property type="protein sequence ID" value="RRT40159.1"/>
    <property type="molecule type" value="Genomic_DNA"/>
</dbReference>
<evidence type="ECO:0000313" key="9">
    <source>
        <dbReference type="EMBL" id="RRT40159.1"/>
    </source>
</evidence>
<keyword evidence="3 8" id="KW-0812">Transmembrane</keyword>
<sequence>MGCVISRMSSGTPPELAVDAAVGNATGAAAAATSTAGVGPGSIQYTAELNSYEAACRLDPELRTFDATLQQRTSRAISTLALGVEVHALSFDSLREVIGCLLEMNQEVVKVILDSRKDVWKNPELFELVEDYFENSLLTIDFCTALENCLKKARDSQLIIHIALQRFAADEQEVDVDGRKKYARTLEELRHFKVVGDPFTQEFFQLFQTVYRQQLSMLEKLKLRKRKLDKKLKCLKTWRKVSSIMFAAAFTAVIICSVVAAVVAAPPVAAALAAAASIPIPAGKWIDSLLKGYQDALERQQGILNSMHVGTSLTVKDLDIIQVLVDKLEIQIHSLLDVSDFSLRDEHAVRFGIEEIRKKLEEFMKSVDSLDEQADQCNRDISRARTSVSRSNRAALARVMGEEGTRSPSVGAGLPQRKKRGPGDKRVLRHVRTRCGRVGTTTGLSVCAYGVAGGGGGGGEFYLTRANPARADVTRNHKSIPGEAATGAKIILELSNARNAPKTHADDVISSATCLYLVPLFSFVLFFAGSNYEPKTRR</sequence>
<evidence type="ECO:0000256" key="6">
    <source>
        <dbReference type="SAM" id="Coils"/>
    </source>
</evidence>
<gene>
    <name evidence="9" type="ORF">B296_00047198</name>
</gene>
<organism evidence="9 10">
    <name type="scientific">Ensete ventricosum</name>
    <name type="common">Abyssinian banana</name>
    <name type="synonym">Musa ensete</name>
    <dbReference type="NCBI Taxonomy" id="4639"/>
    <lineage>
        <taxon>Eukaryota</taxon>
        <taxon>Viridiplantae</taxon>
        <taxon>Streptophyta</taxon>
        <taxon>Embryophyta</taxon>
        <taxon>Tracheophyta</taxon>
        <taxon>Spermatophyta</taxon>
        <taxon>Magnoliopsida</taxon>
        <taxon>Liliopsida</taxon>
        <taxon>Zingiberales</taxon>
        <taxon>Musaceae</taxon>
        <taxon>Ensete</taxon>
    </lineage>
</organism>
<dbReference type="InterPro" id="IPR007749">
    <property type="entry name" value="DUF677"/>
</dbReference>
<keyword evidence="4 8" id="KW-1133">Transmembrane helix</keyword>
<dbReference type="PANTHER" id="PTHR31113">
    <property type="entry name" value="UPF0496 PROTEIN 3-RELATED"/>
    <property type="match status" value="1"/>
</dbReference>
<feature type="transmembrane region" description="Helical" evidence="8">
    <location>
        <begin position="508"/>
        <end position="528"/>
    </location>
</feature>
<feature type="region of interest" description="Disordered" evidence="7">
    <location>
        <begin position="392"/>
        <end position="425"/>
    </location>
</feature>
<feature type="transmembrane region" description="Helical" evidence="8">
    <location>
        <begin position="241"/>
        <end position="265"/>
    </location>
</feature>
<evidence type="ECO:0000256" key="5">
    <source>
        <dbReference type="ARBA" id="ARBA00023136"/>
    </source>
</evidence>
<keyword evidence="5 8" id="KW-0472">Membrane</keyword>
<reference evidence="9 10" key="1">
    <citation type="journal article" date="2014" name="Agronomy (Basel)">
        <title>A Draft Genome Sequence for Ensete ventricosum, the Drought-Tolerant Tree Against Hunger.</title>
        <authorList>
            <person name="Harrison J."/>
            <person name="Moore K.A."/>
            <person name="Paszkiewicz K."/>
            <person name="Jones T."/>
            <person name="Grant M."/>
            <person name="Ambacheew D."/>
            <person name="Muzemil S."/>
            <person name="Studholme D.J."/>
        </authorList>
    </citation>
    <scope>NUCLEOTIDE SEQUENCE [LARGE SCALE GENOMIC DNA]</scope>
</reference>
<keyword evidence="6" id="KW-0175">Coiled coil</keyword>
<evidence type="ECO:0000256" key="8">
    <source>
        <dbReference type="SAM" id="Phobius"/>
    </source>
</evidence>
<comment type="subcellular location">
    <subcellularLocation>
        <location evidence="1">Membrane</location>
    </subcellularLocation>
</comment>
<dbReference type="AlphaFoldDB" id="A0A426XKX5"/>
<evidence type="ECO:0000313" key="10">
    <source>
        <dbReference type="Proteomes" id="UP000287651"/>
    </source>
</evidence>
<protein>
    <submittedName>
        <fullName evidence="9">Uncharacterized protein</fullName>
    </submittedName>
</protein>
<feature type="coiled-coil region" evidence="6">
    <location>
        <begin position="353"/>
        <end position="380"/>
    </location>
</feature>
<proteinExistence type="inferred from homology"/>
<name>A0A426XKX5_ENSVE</name>
<dbReference type="PANTHER" id="PTHR31113:SF3">
    <property type="entry name" value="UPF0496 PROTEIN 1"/>
    <property type="match status" value="1"/>
</dbReference>
<accession>A0A426XKX5</accession>
<evidence type="ECO:0000256" key="3">
    <source>
        <dbReference type="ARBA" id="ARBA00022692"/>
    </source>
</evidence>
<evidence type="ECO:0000256" key="1">
    <source>
        <dbReference type="ARBA" id="ARBA00004370"/>
    </source>
</evidence>
<evidence type="ECO:0000256" key="4">
    <source>
        <dbReference type="ARBA" id="ARBA00022989"/>
    </source>
</evidence>
<dbReference type="Pfam" id="PF05055">
    <property type="entry name" value="DUF677"/>
    <property type="match status" value="1"/>
</dbReference>
<evidence type="ECO:0000256" key="7">
    <source>
        <dbReference type="SAM" id="MobiDB-lite"/>
    </source>
</evidence>
<dbReference type="GO" id="GO:0016020">
    <property type="term" value="C:membrane"/>
    <property type="evidence" value="ECO:0007669"/>
    <property type="project" value="UniProtKB-SubCell"/>
</dbReference>
<evidence type="ECO:0000256" key="2">
    <source>
        <dbReference type="ARBA" id="ARBA00009074"/>
    </source>
</evidence>
<dbReference type="Proteomes" id="UP000287651">
    <property type="component" value="Unassembled WGS sequence"/>
</dbReference>
<comment type="similarity">
    <text evidence="2">Belongs to the UPF0496 family.</text>
</comment>